<dbReference type="GO" id="GO:0005886">
    <property type="term" value="C:plasma membrane"/>
    <property type="evidence" value="ECO:0007669"/>
    <property type="project" value="TreeGrafter"/>
</dbReference>
<evidence type="ECO:0000313" key="3">
    <source>
        <dbReference type="Proteomes" id="UP001642900"/>
    </source>
</evidence>
<sequence>MPSPLVRRSIWGIGIAVLLAVLIALLLPAIASTRIVRDRIALEMSSWSGYRVSIGAPPDIEVWPTFQAILTDVRLSPWQSPSGPPVIAAERVEIELSALAALRGNVVFSSARFVSPTLYIQRAANGAYMPELPGGGRIAASIAEARAAIAGNPDEQDDLASDPFGTVEVSGGRIALHQDGQVTNIVTGIAGRADWPALDRAGALSASGLWRGETVKIDIASENPLSLFAGGAAPITVNFAAAPATVSFTGSAKLAENGYLDGETKVSIPSIKRAAEWSGSHMSPVSPRGEVAFSSRIVGDAARVKFENVALSLDENRGVGALNLELKPDRPAMSGSLAFDGIDLGSLLSAFTPLTLAADGSAGEANADLSSLLDIDLRLSAERAVAGTIKLANVAATVQVKDGLAVFDVSDASAFGGIVQAGVRFDRKPDGPYAEMRLLASNINGGALASAAGMTKLVPIGQGTISVILKGPGASWESILGNADGSISASFGQGALAGLDLAGLLARVKKGGFFALDEVSKGNVPISGAEFKASVADGVARIEKAEARATGHTLWLKGIVPYVGRGLALTGGVMPTVRGAQGGTAAFFVGGSWSAPFISPVVPPQPAE</sequence>
<dbReference type="PANTHER" id="PTHR30441">
    <property type="entry name" value="DUF748 DOMAIN-CONTAINING PROTEIN"/>
    <property type="match status" value="1"/>
</dbReference>
<dbReference type="Pfam" id="PF05170">
    <property type="entry name" value="AsmA"/>
    <property type="match status" value="1"/>
</dbReference>
<keyword evidence="3" id="KW-1185">Reference proteome</keyword>
<dbReference type="PANTHER" id="PTHR30441:SF4">
    <property type="entry name" value="PROTEIN ASMA"/>
    <property type="match status" value="1"/>
</dbReference>
<accession>A0A6G4WKL2</accession>
<dbReference type="GO" id="GO:0090313">
    <property type="term" value="P:regulation of protein targeting to membrane"/>
    <property type="evidence" value="ECO:0007669"/>
    <property type="project" value="TreeGrafter"/>
</dbReference>
<dbReference type="InterPro" id="IPR007844">
    <property type="entry name" value="AsmA"/>
</dbReference>
<evidence type="ECO:0000313" key="2">
    <source>
        <dbReference type="EMBL" id="NGO54756.1"/>
    </source>
</evidence>
<dbReference type="RefSeq" id="WP_165033091.1">
    <property type="nucleotide sequence ID" value="NZ_JAAKZF010000064.1"/>
</dbReference>
<protein>
    <submittedName>
        <fullName evidence="2">AsmA family protein</fullName>
    </submittedName>
</protein>
<dbReference type="EMBL" id="JAAKZF010000064">
    <property type="protein sequence ID" value="NGO54756.1"/>
    <property type="molecule type" value="Genomic_DNA"/>
</dbReference>
<feature type="domain" description="AsmA" evidence="1">
    <location>
        <begin position="366"/>
        <end position="543"/>
    </location>
</feature>
<dbReference type="Proteomes" id="UP001642900">
    <property type="component" value="Unassembled WGS sequence"/>
</dbReference>
<dbReference type="InterPro" id="IPR052894">
    <property type="entry name" value="AsmA-related"/>
</dbReference>
<gene>
    <name evidence="2" type="ORF">G6N73_27165</name>
</gene>
<reference evidence="2 3" key="1">
    <citation type="submission" date="2020-02" db="EMBL/GenBank/DDBJ databases">
        <title>Genome sequence of strain CCNWXJ40-4.</title>
        <authorList>
            <person name="Gao J."/>
            <person name="Sun J."/>
        </authorList>
    </citation>
    <scope>NUCLEOTIDE SEQUENCE [LARGE SCALE GENOMIC DNA]</scope>
    <source>
        <strain evidence="2 3">CCNWXJ 40-4</strain>
    </source>
</reference>
<comment type="caution">
    <text evidence="2">The sequence shown here is derived from an EMBL/GenBank/DDBJ whole genome shotgun (WGS) entry which is preliminary data.</text>
</comment>
<proteinExistence type="predicted"/>
<organism evidence="2 3">
    <name type="scientific">Allomesorhizobium camelthorni</name>
    <dbReference type="NCBI Taxonomy" id="475069"/>
    <lineage>
        <taxon>Bacteria</taxon>
        <taxon>Pseudomonadati</taxon>
        <taxon>Pseudomonadota</taxon>
        <taxon>Alphaproteobacteria</taxon>
        <taxon>Hyphomicrobiales</taxon>
        <taxon>Phyllobacteriaceae</taxon>
        <taxon>Allomesorhizobium</taxon>
    </lineage>
</organism>
<dbReference type="AlphaFoldDB" id="A0A6G4WKL2"/>
<evidence type="ECO:0000259" key="1">
    <source>
        <dbReference type="Pfam" id="PF05170"/>
    </source>
</evidence>
<name>A0A6G4WKL2_9HYPH</name>